<dbReference type="AlphaFoldDB" id="A0A7H8R5U5"/>
<reference evidence="3" key="1">
    <citation type="submission" date="2020-06" db="EMBL/GenBank/DDBJ databases">
        <title>A chromosome-scale genome assembly of Talaromyces rugulosus W13939.</title>
        <authorList>
            <person name="Wang B."/>
            <person name="Guo L."/>
            <person name="Ye K."/>
            <person name="Wang L."/>
        </authorList>
    </citation>
    <scope>NUCLEOTIDE SEQUENCE [LARGE SCALE GENOMIC DNA]</scope>
    <source>
        <strain evidence="3">W13939</strain>
    </source>
</reference>
<dbReference type="Gene3D" id="2.120.10.30">
    <property type="entry name" value="TolB, C-terminal domain"/>
    <property type="match status" value="1"/>
</dbReference>
<protein>
    <recommendedName>
        <fullName evidence="4">SMP-30/Gluconolactonase/LRE-like region domain-containing protein</fullName>
    </recommendedName>
</protein>
<dbReference type="KEGG" id="trg:TRUGW13939_08908"/>
<feature type="compositionally biased region" description="Polar residues" evidence="1">
    <location>
        <begin position="108"/>
        <end position="119"/>
    </location>
</feature>
<dbReference type="GeneID" id="55996392"/>
<gene>
    <name evidence="2" type="ORF">TRUGW13939_08908</name>
</gene>
<dbReference type="RefSeq" id="XP_035347926.1">
    <property type="nucleotide sequence ID" value="XM_035492033.1"/>
</dbReference>
<evidence type="ECO:0000256" key="1">
    <source>
        <dbReference type="SAM" id="MobiDB-lite"/>
    </source>
</evidence>
<dbReference type="Proteomes" id="UP000509510">
    <property type="component" value="Chromosome V"/>
</dbReference>
<organism evidence="2 3">
    <name type="scientific">Talaromyces rugulosus</name>
    <name type="common">Penicillium rugulosum</name>
    <dbReference type="NCBI Taxonomy" id="121627"/>
    <lineage>
        <taxon>Eukaryota</taxon>
        <taxon>Fungi</taxon>
        <taxon>Dikarya</taxon>
        <taxon>Ascomycota</taxon>
        <taxon>Pezizomycotina</taxon>
        <taxon>Eurotiomycetes</taxon>
        <taxon>Eurotiomycetidae</taxon>
        <taxon>Eurotiales</taxon>
        <taxon>Trichocomaceae</taxon>
        <taxon>Talaromyces</taxon>
        <taxon>Talaromyces sect. Islandici</taxon>
    </lineage>
</organism>
<proteinExistence type="predicted"/>
<sequence>MVLSSKAGLCSSLHLNVTSTPPSPLGLPLGPAEFIANPHLEDGIAQINWDDFALEAKGSALIATELGNSVQRVTPRGVVDIIAGGINSTTLAEPSSVTFGRTKRDSNTLRSSSVEDACF</sequence>
<feature type="region of interest" description="Disordered" evidence="1">
    <location>
        <begin position="97"/>
        <end position="119"/>
    </location>
</feature>
<dbReference type="InterPro" id="IPR011042">
    <property type="entry name" value="6-blade_b-propeller_TolB-like"/>
</dbReference>
<dbReference type="OrthoDB" id="9977941at2759"/>
<evidence type="ECO:0000313" key="2">
    <source>
        <dbReference type="EMBL" id="QKX61752.1"/>
    </source>
</evidence>
<dbReference type="EMBL" id="CP055902">
    <property type="protein sequence ID" value="QKX61752.1"/>
    <property type="molecule type" value="Genomic_DNA"/>
</dbReference>
<name>A0A7H8R5U5_TALRU</name>
<evidence type="ECO:0000313" key="3">
    <source>
        <dbReference type="Proteomes" id="UP000509510"/>
    </source>
</evidence>
<keyword evidence="3" id="KW-1185">Reference proteome</keyword>
<evidence type="ECO:0008006" key="4">
    <source>
        <dbReference type="Google" id="ProtNLM"/>
    </source>
</evidence>
<accession>A0A7H8R5U5</accession>